<evidence type="ECO:0000313" key="2">
    <source>
        <dbReference type="Proteomes" id="UP000003671"/>
    </source>
</evidence>
<comment type="caution">
    <text evidence="1">The sequence shown here is derived from an EMBL/GenBank/DDBJ whole genome shotgun (WGS) entry which is preliminary data.</text>
</comment>
<reference evidence="1" key="1">
    <citation type="submission" date="2009-09" db="EMBL/GenBank/DDBJ databases">
        <authorList>
            <person name="Weinstock G."/>
            <person name="Sodergren E."/>
            <person name="Clifton S."/>
            <person name="Fulton L."/>
            <person name="Fulton B."/>
            <person name="Courtney L."/>
            <person name="Fronick C."/>
            <person name="Harrison M."/>
            <person name="Strong C."/>
            <person name="Farmer C."/>
            <person name="Delahaunty K."/>
            <person name="Markovic C."/>
            <person name="Hall O."/>
            <person name="Minx P."/>
            <person name="Tomlinson C."/>
            <person name="Mitreva M."/>
            <person name="Nelson J."/>
            <person name="Hou S."/>
            <person name="Wollam A."/>
            <person name="Pepin K.H."/>
            <person name="Johnson M."/>
            <person name="Bhonagiri V."/>
            <person name="Nash W.E."/>
            <person name="Warren W."/>
            <person name="Chinwalla A."/>
            <person name="Mardis E.R."/>
            <person name="Wilson R.K."/>
        </authorList>
    </citation>
    <scope>NUCLEOTIDE SEQUENCE [LARGE SCALE GENOMIC DNA]</scope>
    <source>
        <strain evidence="1">DSM 20544</strain>
    </source>
</reference>
<name>C9KPI9_9FIRM</name>
<proteinExistence type="predicted"/>
<keyword evidence="2" id="KW-1185">Reference proteome</keyword>
<sequence length="143" mass="17770">MRTAEDQVFNYQYYDYIHQYSYIDLPIYLYTRGNENSLSSMKEKQTFSDELVNLRLKKDFCKRHGVQNAGKILLMQIYFIIVRYYFMGAKNMNFSQYLWDDYEGDTYKEKIKIYFIKRKWYRFFISWETFKEGMRSILRKIRS</sequence>
<gene>
    <name evidence="1" type="ORF">MITSMUL_05146</name>
</gene>
<dbReference type="AlphaFoldDB" id="C9KPI9"/>
<evidence type="ECO:0000313" key="1">
    <source>
        <dbReference type="EMBL" id="EEX68144.1"/>
    </source>
</evidence>
<dbReference type="HOGENOM" id="CLU_1803972_0_0_9"/>
<protein>
    <submittedName>
        <fullName evidence="1">Uncharacterized protein</fullName>
    </submittedName>
</protein>
<dbReference type="Proteomes" id="UP000003671">
    <property type="component" value="Unassembled WGS sequence"/>
</dbReference>
<dbReference type="EMBL" id="ABWK02000020">
    <property type="protein sequence ID" value="EEX68144.1"/>
    <property type="molecule type" value="Genomic_DNA"/>
</dbReference>
<organism evidence="1 2">
    <name type="scientific">Mitsuokella multacida DSM 20544</name>
    <dbReference type="NCBI Taxonomy" id="500635"/>
    <lineage>
        <taxon>Bacteria</taxon>
        <taxon>Bacillati</taxon>
        <taxon>Bacillota</taxon>
        <taxon>Negativicutes</taxon>
        <taxon>Selenomonadales</taxon>
        <taxon>Selenomonadaceae</taxon>
        <taxon>Mitsuokella</taxon>
    </lineage>
</organism>
<accession>C9KPI9</accession>
<dbReference type="STRING" id="500635.MITSMUL_05146"/>
<dbReference type="PATRIC" id="fig|500635.8.peg.1803"/>